<dbReference type="EMBL" id="FOLG01000001">
    <property type="protein sequence ID" value="SFB84949.1"/>
    <property type="molecule type" value="Genomic_DNA"/>
</dbReference>
<dbReference type="Proteomes" id="UP000198728">
    <property type="component" value="Unassembled WGS sequence"/>
</dbReference>
<name>A0A1I1ECS6_9RHOB</name>
<dbReference type="STRING" id="441112.SAMN04488094_101756"/>
<dbReference type="RefSeq" id="WP_093359298.1">
    <property type="nucleotide sequence ID" value="NZ_FOLG01000001.1"/>
</dbReference>
<proteinExistence type="predicted"/>
<evidence type="ECO:0000313" key="1">
    <source>
        <dbReference type="EMBL" id="SFB84949.1"/>
    </source>
</evidence>
<reference evidence="1 2" key="1">
    <citation type="submission" date="2016-10" db="EMBL/GenBank/DDBJ databases">
        <authorList>
            <person name="de Groot N.N."/>
        </authorList>
    </citation>
    <scope>NUCLEOTIDE SEQUENCE [LARGE SCALE GENOMIC DNA]</scope>
    <source>
        <strain evidence="1 2">DSM 19548</strain>
    </source>
</reference>
<sequence>MTWCEFLQEWHGQLHRLQTLFPYADATALARFRGNKHLLTEYIANTHDLTLSEGLEALELRLLPGAQAKTTFAYAAE</sequence>
<dbReference type="AlphaFoldDB" id="A0A1I1ECS6"/>
<evidence type="ECO:0000313" key="2">
    <source>
        <dbReference type="Proteomes" id="UP000198728"/>
    </source>
</evidence>
<protein>
    <submittedName>
        <fullName evidence="1">Uncharacterized protein</fullName>
    </submittedName>
</protein>
<dbReference type="OrthoDB" id="7871041at2"/>
<keyword evidence="2" id="KW-1185">Reference proteome</keyword>
<gene>
    <name evidence="1" type="ORF">SAMN04488094_101756</name>
</gene>
<accession>A0A1I1ECS6</accession>
<organism evidence="1 2">
    <name type="scientific">Tropicimonas isoalkanivorans</name>
    <dbReference type="NCBI Taxonomy" id="441112"/>
    <lineage>
        <taxon>Bacteria</taxon>
        <taxon>Pseudomonadati</taxon>
        <taxon>Pseudomonadota</taxon>
        <taxon>Alphaproteobacteria</taxon>
        <taxon>Rhodobacterales</taxon>
        <taxon>Roseobacteraceae</taxon>
        <taxon>Tropicimonas</taxon>
    </lineage>
</organism>